<evidence type="ECO:0000256" key="7">
    <source>
        <dbReference type="SAM" id="MobiDB-lite"/>
    </source>
</evidence>
<dbReference type="PANTHER" id="PTHR33406">
    <property type="entry name" value="MEMBRANE PROTEIN MJ1562-RELATED"/>
    <property type="match status" value="1"/>
</dbReference>
<evidence type="ECO:0000256" key="5">
    <source>
        <dbReference type="ARBA" id="ARBA00022989"/>
    </source>
</evidence>
<organism evidence="10 11">
    <name type="scientific">Corynebacterium parakroppenstedtii</name>
    <dbReference type="NCBI Taxonomy" id="2828363"/>
    <lineage>
        <taxon>Bacteria</taxon>
        <taxon>Bacillati</taxon>
        <taxon>Actinomycetota</taxon>
        <taxon>Actinomycetes</taxon>
        <taxon>Mycobacteriales</taxon>
        <taxon>Corynebacteriaceae</taxon>
        <taxon>Corynebacterium</taxon>
    </lineage>
</organism>
<evidence type="ECO:0000259" key="9">
    <source>
        <dbReference type="PROSITE" id="PS50156"/>
    </source>
</evidence>
<sequence length="771" mass="79948">MNTTPHSPGGSPRSEGDNVSPASPARGSSSVGKDGTSPRQYPHQRSPRTGKLVALSVIIIAVWLGIAAFGGPQFGNLSNVATNDQSSFLPQSSESAQVQQKIKEFGDQDRLPAIVVVEQSDGKPLDIQALAPVTQQLRDAAGGDDSASPFIPSDDKTAAQMVVLLPSNSNPTDAVEDLTSTLKSDLPSDVKGWVTGPAGYTADLSDAFSGIDGLLLLVTVAAVLVILVAVYRSPFLPFLVLLGSMIALVAAVGVNVALASSGIVMINGQIQGILFILVIGAATDYGLLYTARYREELRKLPSSGTRLGSAWQATRAAWLGSWRPILASAGTVSAGLLCLLFSDLASNSGLGPVAAVGIGCAMIVSLTFLPAVLFLTGSRVFWPRVPTPSEGDADAASPVWSWVAKTVSRRPWQLAVGVSVVLAAGCVGVATLHADGVPQSEFVLGDSQARDGQTVLDEHFPGGSGSPAYVVVPEEKMPSTARIIQNTTGVESVSVSSTDSPSGSLPLSPDGTVQTGTGDSGAGSQPGQSGSPTVVDGDVLLSATLTSPVYSDDAQQTVTTLRHELKGMDAEVGGTTAINVDTNATSVHDRKVIVPIVLALITILLAALLRSLLAPLVLVLCTVLSYGAALGVASLLFTAVGLDRADPTVPLYGFIFLVALAIDYTIFLMTRVREEAPAVGTRKGMRRSLVSTGGVITSAGLVLAATFAALFVIPIQFLVQLAIIISLGVLIDTFIVRTFLVPSIVELIGRRVWWPSRLSRKSGNTATDTSA</sequence>
<evidence type="ECO:0000256" key="4">
    <source>
        <dbReference type="ARBA" id="ARBA00022692"/>
    </source>
</evidence>
<dbReference type="Proteomes" id="UP001200604">
    <property type="component" value="Unassembled WGS sequence"/>
</dbReference>
<keyword evidence="11" id="KW-1185">Reference proteome</keyword>
<accession>A0ABS9HNM3</accession>
<dbReference type="PANTHER" id="PTHR33406:SF6">
    <property type="entry name" value="MEMBRANE PROTEIN YDGH-RELATED"/>
    <property type="match status" value="1"/>
</dbReference>
<feature type="transmembrane region" description="Helical" evidence="8">
    <location>
        <begin position="272"/>
        <end position="291"/>
    </location>
</feature>
<evidence type="ECO:0000256" key="3">
    <source>
        <dbReference type="ARBA" id="ARBA00022475"/>
    </source>
</evidence>
<feature type="transmembrane region" description="Helical" evidence="8">
    <location>
        <begin position="354"/>
        <end position="375"/>
    </location>
</feature>
<feature type="transmembrane region" description="Helical" evidence="8">
    <location>
        <begin position="414"/>
        <end position="434"/>
    </location>
</feature>
<dbReference type="EMBL" id="JAKJKU010000006">
    <property type="protein sequence ID" value="MCF6774859.1"/>
    <property type="molecule type" value="Genomic_DNA"/>
</dbReference>
<comment type="caution">
    <text evidence="10">The sequence shown here is derived from an EMBL/GenBank/DDBJ whole genome shotgun (WGS) entry which is preliminary data.</text>
</comment>
<keyword evidence="4 8" id="KW-0812">Transmembrane</keyword>
<evidence type="ECO:0000256" key="8">
    <source>
        <dbReference type="SAM" id="Phobius"/>
    </source>
</evidence>
<feature type="region of interest" description="Disordered" evidence="7">
    <location>
        <begin position="1"/>
        <end position="48"/>
    </location>
</feature>
<name>A0ABS9HNM3_9CORY</name>
<comment type="subcellular location">
    <subcellularLocation>
        <location evidence="1">Cell membrane</location>
        <topology evidence="1">Multi-pass membrane protein</topology>
    </subcellularLocation>
</comment>
<dbReference type="PROSITE" id="PS50156">
    <property type="entry name" value="SSD"/>
    <property type="match status" value="1"/>
</dbReference>
<dbReference type="InterPro" id="IPR050545">
    <property type="entry name" value="Mycobact_MmpL"/>
</dbReference>
<protein>
    <submittedName>
        <fullName evidence="10">MMPL family transporter</fullName>
    </submittedName>
</protein>
<feature type="transmembrane region" description="Helical" evidence="8">
    <location>
        <begin position="649"/>
        <end position="668"/>
    </location>
</feature>
<evidence type="ECO:0000313" key="11">
    <source>
        <dbReference type="Proteomes" id="UP001200604"/>
    </source>
</evidence>
<feature type="compositionally biased region" description="Low complexity" evidence="7">
    <location>
        <begin position="522"/>
        <end position="532"/>
    </location>
</feature>
<gene>
    <name evidence="10" type="ORF">L3H44_10670</name>
</gene>
<evidence type="ECO:0000256" key="2">
    <source>
        <dbReference type="ARBA" id="ARBA00010157"/>
    </source>
</evidence>
<feature type="transmembrane region" description="Helical" evidence="8">
    <location>
        <begin position="213"/>
        <end position="231"/>
    </location>
</feature>
<feature type="transmembrane region" description="Helical" evidence="8">
    <location>
        <begin position="717"/>
        <end position="740"/>
    </location>
</feature>
<dbReference type="RefSeq" id="WP_082089802.1">
    <property type="nucleotide sequence ID" value="NZ_JAFFSY010000002.1"/>
</dbReference>
<feature type="transmembrane region" description="Helical" evidence="8">
    <location>
        <begin position="325"/>
        <end position="342"/>
    </location>
</feature>
<feature type="compositionally biased region" description="Low complexity" evidence="7">
    <location>
        <begin position="492"/>
        <end position="512"/>
    </location>
</feature>
<dbReference type="InterPro" id="IPR000731">
    <property type="entry name" value="SSD"/>
</dbReference>
<feature type="transmembrane region" description="Helical" evidence="8">
    <location>
        <begin position="592"/>
        <end position="609"/>
    </location>
</feature>
<proteinExistence type="inferred from homology"/>
<keyword evidence="5 8" id="KW-1133">Transmembrane helix</keyword>
<evidence type="ECO:0000313" key="10">
    <source>
        <dbReference type="EMBL" id="MCF6774859.1"/>
    </source>
</evidence>
<evidence type="ECO:0000256" key="6">
    <source>
        <dbReference type="ARBA" id="ARBA00023136"/>
    </source>
</evidence>
<keyword evidence="3" id="KW-1003">Cell membrane</keyword>
<feature type="region of interest" description="Disordered" evidence="7">
    <location>
        <begin position="489"/>
        <end position="533"/>
    </location>
</feature>
<keyword evidence="6 8" id="KW-0472">Membrane</keyword>
<evidence type="ECO:0000256" key="1">
    <source>
        <dbReference type="ARBA" id="ARBA00004651"/>
    </source>
</evidence>
<comment type="similarity">
    <text evidence="2">Belongs to the resistance-nodulation-cell division (RND) (TC 2.A.6) family. MmpL subfamily.</text>
</comment>
<dbReference type="SUPFAM" id="SSF82866">
    <property type="entry name" value="Multidrug efflux transporter AcrB transmembrane domain"/>
    <property type="match status" value="2"/>
</dbReference>
<feature type="domain" description="SSD" evidence="9">
    <location>
        <begin position="618"/>
        <end position="746"/>
    </location>
</feature>
<reference evidence="10 11" key="1">
    <citation type="submission" date="2022-01" db="EMBL/GenBank/DDBJ databases">
        <title>Identification and Characterization of Corynebacterium sp.</title>
        <authorList>
            <person name="Luo Q."/>
            <person name="Qu P."/>
            <person name="Chen Q."/>
        </authorList>
    </citation>
    <scope>NUCLEOTIDE SEQUENCE [LARGE SCALE GENOMIC DNA]</scope>
    <source>
        <strain evidence="10 11">MC-12</strain>
    </source>
</reference>
<dbReference type="Gene3D" id="1.20.1640.10">
    <property type="entry name" value="Multidrug efflux transporter AcrB transmembrane domain"/>
    <property type="match status" value="2"/>
</dbReference>
<feature type="transmembrane region" description="Helical" evidence="8">
    <location>
        <begin position="689"/>
        <end position="711"/>
    </location>
</feature>
<feature type="transmembrane region" description="Helical" evidence="8">
    <location>
        <begin position="238"/>
        <end position="266"/>
    </location>
</feature>
<feature type="transmembrane region" description="Helical" evidence="8">
    <location>
        <begin position="52"/>
        <end position="70"/>
    </location>
</feature>
<feature type="transmembrane region" description="Helical" evidence="8">
    <location>
        <begin position="616"/>
        <end position="637"/>
    </location>
</feature>
<dbReference type="Pfam" id="PF03176">
    <property type="entry name" value="MMPL"/>
    <property type="match status" value="2"/>
</dbReference>
<dbReference type="GeneID" id="92726998"/>
<dbReference type="InterPro" id="IPR004869">
    <property type="entry name" value="MMPL_dom"/>
</dbReference>